<accession>A0A6J6JQE5</accession>
<evidence type="ECO:0000256" key="1">
    <source>
        <dbReference type="SAM" id="Coils"/>
    </source>
</evidence>
<dbReference type="AlphaFoldDB" id="A0A6J6JQE5"/>
<gene>
    <name evidence="3" type="ORF">UFOPK2162_00289</name>
</gene>
<organism evidence="3">
    <name type="scientific">freshwater metagenome</name>
    <dbReference type="NCBI Taxonomy" id="449393"/>
    <lineage>
        <taxon>unclassified sequences</taxon>
        <taxon>metagenomes</taxon>
        <taxon>ecological metagenomes</taxon>
    </lineage>
</organism>
<feature type="coiled-coil region" evidence="1">
    <location>
        <begin position="41"/>
        <end position="68"/>
    </location>
</feature>
<name>A0A6J6JQE5_9ZZZZ</name>
<feature type="region of interest" description="Disordered" evidence="2">
    <location>
        <begin position="121"/>
        <end position="148"/>
    </location>
</feature>
<protein>
    <submittedName>
        <fullName evidence="3">Unannotated protein</fullName>
    </submittedName>
</protein>
<keyword evidence="1" id="KW-0175">Coiled coil</keyword>
<proteinExistence type="predicted"/>
<dbReference type="EMBL" id="CAEZVZ010000024">
    <property type="protein sequence ID" value="CAB4639302.1"/>
    <property type="molecule type" value="Genomic_DNA"/>
</dbReference>
<reference evidence="3" key="1">
    <citation type="submission" date="2020-05" db="EMBL/GenBank/DDBJ databases">
        <authorList>
            <person name="Chiriac C."/>
            <person name="Salcher M."/>
            <person name="Ghai R."/>
            <person name="Kavagutti S V."/>
        </authorList>
    </citation>
    <scope>NUCLEOTIDE SEQUENCE</scope>
</reference>
<sequence length="148" mass="15776">MRTRLLHASILAAAMGLSIMALPASADVTPSPAPTSTLSPQAQYELELEQYREDLKEFKIARAAYDRQLIAIAVEFTRALERAARDAKAAGKGATTKANLAAARAQAALTRDAAVAALGLPPVPPMAPQKPMKMGKFKSPTPRPEKKN</sequence>
<evidence type="ECO:0000256" key="2">
    <source>
        <dbReference type="SAM" id="MobiDB-lite"/>
    </source>
</evidence>
<evidence type="ECO:0000313" key="3">
    <source>
        <dbReference type="EMBL" id="CAB4639302.1"/>
    </source>
</evidence>